<proteinExistence type="predicted"/>
<gene>
    <name evidence="2" type="primary">hp1</name>
</gene>
<dbReference type="RefSeq" id="WP_012660736.1">
    <property type="nucleotide sequence ID" value="NC_012035.1"/>
</dbReference>
<evidence type="ECO:0000313" key="2">
    <source>
        <dbReference type="EMBL" id="ACM47538.1"/>
    </source>
</evidence>
<organism evidence="2">
    <name type="scientific">Shewanella sp. 33B</name>
    <dbReference type="NCBI Taxonomy" id="592146"/>
    <lineage>
        <taxon>Bacteria</taxon>
        <taxon>Pseudomonadati</taxon>
        <taxon>Pseudomonadota</taxon>
        <taxon>Gammaproteobacteria</taxon>
        <taxon>Alteromonadales</taxon>
        <taxon>Shewanellaceae</taxon>
        <taxon>Shewanella</taxon>
    </lineage>
</organism>
<sequence>MYKAILYCSLLISFNVLAGWDLSRDVNDFDDEKVFTAYSQTNNKSIYVRCKNNELDIIVSYGEYLSNKSVDSKWRFDKEKTSEELTSVSTDGTSIFIRKDKVNEVARGLATYSTVLFASKDYRGTEKIAKFSLKDSSKAIKPVMELCNIPYEPLTYSGMDSEVVSYLDFTSAKELKCDSVRLNALGYNHDFEDKKSFYEAANKYIENEVKKCPKDKSGANFPRWLNCKDKADLFYYLYKDSREIKSVLNVGC</sequence>
<evidence type="ECO:0008006" key="3">
    <source>
        <dbReference type="Google" id="ProtNLM"/>
    </source>
</evidence>
<feature type="chain" id="PRO_5002892248" description="YARHG domain-containing protein" evidence="1">
    <location>
        <begin position="19"/>
        <end position="252"/>
    </location>
</feature>
<reference evidence="2" key="1">
    <citation type="journal article" date="2009" name="Plasmid">
        <title>Characterization of a cryptic plasmid pSFKW33 from Shewanella sp. 33B.</title>
        <authorList>
            <person name="Werbowy K."/>
            <person name="Cieslinski H."/>
            <person name="Kur J."/>
        </authorList>
    </citation>
    <scope>NUCLEOTIDE SEQUENCE</scope>
    <source>
        <strain evidence="2">33B</strain>
        <plasmid evidence="2">pSFKW33</plasmid>
    </source>
</reference>
<name>B9W0T1_9GAMM</name>
<geneLocation type="plasmid" evidence="2">
    <name>pSFKW33</name>
</geneLocation>
<evidence type="ECO:0000256" key="1">
    <source>
        <dbReference type="SAM" id="SignalP"/>
    </source>
</evidence>
<dbReference type="AlphaFoldDB" id="B9W0T1"/>
<feature type="signal peptide" evidence="1">
    <location>
        <begin position="1"/>
        <end position="18"/>
    </location>
</feature>
<accession>B9W0T1</accession>
<protein>
    <recommendedName>
        <fullName evidence="3">YARHG domain-containing protein</fullName>
    </recommendedName>
</protein>
<keyword evidence="2" id="KW-0614">Plasmid</keyword>
<dbReference type="EMBL" id="FJ626843">
    <property type="protein sequence ID" value="ACM47538.1"/>
    <property type="molecule type" value="Genomic_DNA"/>
</dbReference>
<keyword evidence="1" id="KW-0732">Signal</keyword>